<keyword evidence="3" id="KW-1185">Reference proteome</keyword>
<feature type="compositionally biased region" description="Basic and acidic residues" evidence="1">
    <location>
        <begin position="1"/>
        <end position="10"/>
    </location>
</feature>
<protein>
    <submittedName>
        <fullName evidence="2">Uncharacterized protein</fullName>
    </submittedName>
</protein>
<dbReference type="AlphaFoldDB" id="A0AAV6Q1Z4"/>
<feature type="region of interest" description="Disordered" evidence="1">
    <location>
        <begin position="1"/>
        <end position="146"/>
    </location>
</feature>
<dbReference type="EMBL" id="JAGKHQ010000019">
    <property type="protein sequence ID" value="KAG7482433.1"/>
    <property type="molecule type" value="Genomic_DNA"/>
</dbReference>
<comment type="caution">
    <text evidence="2">The sequence shown here is derived from an EMBL/GenBank/DDBJ whole genome shotgun (WGS) entry which is preliminary data.</text>
</comment>
<evidence type="ECO:0000313" key="2">
    <source>
        <dbReference type="EMBL" id="KAG7482433.1"/>
    </source>
</evidence>
<evidence type="ECO:0000256" key="1">
    <source>
        <dbReference type="SAM" id="MobiDB-lite"/>
    </source>
</evidence>
<feature type="compositionally biased region" description="Basic and acidic residues" evidence="1">
    <location>
        <begin position="56"/>
        <end position="77"/>
    </location>
</feature>
<reference evidence="2 3" key="1">
    <citation type="journal article" date="2021" name="Sci. Rep.">
        <title>Chromosome anchoring in Senegalese sole (Solea senegalensis) reveals sex-associated markers and genome rearrangements in flatfish.</title>
        <authorList>
            <person name="Guerrero-Cozar I."/>
            <person name="Gomez-Garrido J."/>
            <person name="Berbel C."/>
            <person name="Martinez-Blanch J.F."/>
            <person name="Alioto T."/>
            <person name="Claros M.G."/>
            <person name="Gagnaire P.A."/>
            <person name="Manchado M."/>
        </authorList>
    </citation>
    <scope>NUCLEOTIDE SEQUENCE [LARGE SCALE GENOMIC DNA]</scope>
    <source>
        <strain evidence="2">Sse05_10M</strain>
    </source>
</reference>
<proteinExistence type="predicted"/>
<organism evidence="2 3">
    <name type="scientific">Solea senegalensis</name>
    <name type="common">Senegalese sole</name>
    <dbReference type="NCBI Taxonomy" id="28829"/>
    <lineage>
        <taxon>Eukaryota</taxon>
        <taxon>Metazoa</taxon>
        <taxon>Chordata</taxon>
        <taxon>Craniata</taxon>
        <taxon>Vertebrata</taxon>
        <taxon>Euteleostomi</taxon>
        <taxon>Actinopterygii</taxon>
        <taxon>Neopterygii</taxon>
        <taxon>Teleostei</taxon>
        <taxon>Neoteleostei</taxon>
        <taxon>Acanthomorphata</taxon>
        <taxon>Carangaria</taxon>
        <taxon>Pleuronectiformes</taxon>
        <taxon>Pleuronectoidei</taxon>
        <taxon>Soleidae</taxon>
        <taxon>Solea</taxon>
    </lineage>
</organism>
<gene>
    <name evidence="2" type="ORF">JOB18_021000</name>
</gene>
<name>A0AAV6Q1Z4_SOLSE</name>
<sequence length="189" mass="21027">METADIERLSGVHGAVQNSACGSAERTESYVRDQSAYMDKYQPTADGDNPQPGTEVKVDSKPRDDSPPEHKPVRKGDTQQLFRHGPAATEATSGQRHLLVYFTPRTESEQNTPQFKSLCLSPKDNTKDKEQSLRGGDNVSGGSRYDASDLGRFLARRDLLTAGLTKFNDKPEDYWAWRSTFSNAIEDLN</sequence>
<accession>A0AAV6Q1Z4</accession>
<dbReference type="Proteomes" id="UP000693946">
    <property type="component" value="Linkage Group LG7"/>
</dbReference>
<evidence type="ECO:0000313" key="3">
    <source>
        <dbReference type="Proteomes" id="UP000693946"/>
    </source>
</evidence>